<dbReference type="InterPro" id="IPR018060">
    <property type="entry name" value="HTH_AraC"/>
</dbReference>
<keyword evidence="1" id="KW-0805">Transcription regulation</keyword>
<evidence type="ECO:0000259" key="3">
    <source>
        <dbReference type="PROSITE" id="PS01124"/>
    </source>
</evidence>
<evidence type="ECO:0000256" key="1">
    <source>
        <dbReference type="ARBA" id="ARBA00023015"/>
    </source>
</evidence>
<protein>
    <submittedName>
        <fullName evidence="4">Helix-turn-helix domain-containing protein</fullName>
    </submittedName>
</protein>
<name>A0ABW5IXF1_9FLAO</name>
<gene>
    <name evidence="4" type="ORF">ACFSTG_10650</name>
</gene>
<dbReference type="EMBL" id="JBHULT010000009">
    <property type="protein sequence ID" value="MFD2518354.1"/>
    <property type="molecule type" value="Genomic_DNA"/>
</dbReference>
<dbReference type="Pfam" id="PF12833">
    <property type="entry name" value="HTH_18"/>
    <property type="match status" value="1"/>
</dbReference>
<dbReference type="PANTHER" id="PTHR47893">
    <property type="entry name" value="REGULATORY PROTEIN PCHR"/>
    <property type="match status" value="1"/>
</dbReference>
<dbReference type="PANTHER" id="PTHR47893:SF1">
    <property type="entry name" value="REGULATORY PROTEIN PCHR"/>
    <property type="match status" value="1"/>
</dbReference>
<sequence>MRISVKAIPVHEVMNDLANQWQVPLVENCGEMSLELPEDLGKGRIKGMGFESGIGIINYECKFHSDYEILFSVKQNHPLKFIFSSVGSVNHAFEGDGVLREIKTYQNVVVSSSGTKGHLLQFKAGEKNNILSIEIVRSVFSKRKNHDFSDLDPVLGALFRDAAAVKNFVYQGNYCIKAADIVDEIYRNNYEGMLRSVFMEGKILEMLVTQIRQYQDDHREDEMPQMIRTSDMEKVKMAAELINVQMDKNFSVEHLANEVGTNVNKLQEGFKQLYGLTVNKYAQEVKLKAARELLISSELSVAEVVTSIGLNHASYFSRIFREKYGMNPGFFQKPG</sequence>
<dbReference type="PROSITE" id="PS01124">
    <property type="entry name" value="HTH_ARAC_FAMILY_2"/>
    <property type="match status" value="1"/>
</dbReference>
<comment type="caution">
    <text evidence="4">The sequence shown here is derived from an EMBL/GenBank/DDBJ whole genome shotgun (WGS) entry which is preliminary data.</text>
</comment>
<reference evidence="5" key="1">
    <citation type="journal article" date="2019" name="Int. J. Syst. Evol. Microbiol.">
        <title>The Global Catalogue of Microorganisms (GCM) 10K type strain sequencing project: providing services to taxonomists for standard genome sequencing and annotation.</title>
        <authorList>
            <consortium name="The Broad Institute Genomics Platform"/>
            <consortium name="The Broad Institute Genome Sequencing Center for Infectious Disease"/>
            <person name="Wu L."/>
            <person name="Ma J."/>
        </authorList>
    </citation>
    <scope>NUCLEOTIDE SEQUENCE [LARGE SCALE GENOMIC DNA]</scope>
    <source>
        <strain evidence="5">KCTC 42585</strain>
    </source>
</reference>
<dbReference type="RefSeq" id="WP_380752312.1">
    <property type="nucleotide sequence ID" value="NZ_JBHULT010000009.1"/>
</dbReference>
<dbReference type="InterPro" id="IPR053142">
    <property type="entry name" value="PchR_regulatory_protein"/>
</dbReference>
<organism evidence="4 5">
    <name type="scientific">Salinimicrobium flavum</name>
    <dbReference type="NCBI Taxonomy" id="1737065"/>
    <lineage>
        <taxon>Bacteria</taxon>
        <taxon>Pseudomonadati</taxon>
        <taxon>Bacteroidota</taxon>
        <taxon>Flavobacteriia</taxon>
        <taxon>Flavobacteriales</taxon>
        <taxon>Flavobacteriaceae</taxon>
        <taxon>Salinimicrobium</taxon>
    </lineage>
</organism>
<dbReference type="InterPro" id="IPR009057">
    <property type="entry name" value="Homeodomain-like_sf"/>
</dbReference>
<dbReference type="Gene3D" id="1.10.10.60">
    <property type="entry name" value="Homeodomain-like"/>
    <property type="match status" value="1"/>
</dbReference>
<accession>A0ABW5IXF1</accession>
<dbReference type="SMART" id="SM00342">
    <property type="entry name" value="HTH_ARAC"/>
    <property type="match status" value="1"/>
</dbReference>
<dbReference type="Proteomes" id="UP001597468">
    <property type="component" value="Unassembled WGS sequence"/>
</dbReference>
<feature type="domain" description="HTH araC/xylS-type" evidence="3">
    <location>
        <begin position="236"/>
        <end position="334"/>
    </location>
</feature>
<evidence type="ECO:0000313" key="4">
    <source>
        <dbReference type="EMBL" id="MFD2518354.1"/>
    </source>
</evidence>
<evidence type="ECO:0000256" key="2">
    <source>
        <dbReference type="ARBA" id="ARBA00023163"/>
    </source>
</evidence>
<keyword evidence="5" id="KW-1185">Reference proteome</keyword>
<dbReference type="SUPFAM" id="SSF46689">
    <property type="entry name" value="Homeodomain-like"/>
    <property type="match status" value="1"/>
</dbReference>
<evidence type="ECO:0000313" key="5">
    <source>
        <dbReference type="Proteomes" id="UP001597468"/>
    </source>
</evidence>
<proteinExistence type="predicted"/>
<keyword evidence="2" id="KW-0804">Transcription</keyword>